<dbReference type="Pfam" id="PF01048">
    <property type="entry name" value="PNP_UDP_1"/>
    <property type="match status" value="1"/>
</dbReference>
<dbReference type="GO" id="GO:0004850">
    <property type="term" value="F:uridine phosphorylase activity"/>
    <property type="evidence" value="ECO:0007669"/>
    <property type="project" value="TreeGrafter"/>
</dbReference>
<keyword evidence="3" id="KW-1185">Reference proteome</keyword>
<gene>
    <name evidence="2" type="ORF">CTAYLR_006905</name>
</gene>
<evidence type="ECO:0000259" key="1">
    <source>
        <dbReference type="Pfam" id="PF01048"/>
    </source>
</evidence>
<dbReference type="InterPro" id="IPR035994">
    <property type="entry name" value="Nucleoside_phosphorylase_sf"/>
</dbReference>
<dbReference type="GO" id="GO:0005829">
    <property type="term" value="C:cytosol"/>
    <property type="evidence" value="ECO:0007669"/>
    <property type="project" value="TreeGrafter"/>
</dbReference>
<organism evidence="2 3">
    <name type="scientific">Chrysophaeum taylorii</name>
    <dbReference type="NCBI Taxonomy" id="2483200"/>
    <lineage>
        <taxon>Eukaryota</taxon>
        <taxon>Sar</taxon>
        <taxon>Stramenopiles</taxon>
        <taxon>Ochrophyta</taxon>
        <taxon>Pelagophyceae</taxon>
        <taxon>Pelagomonadales</taxon>
        <taxon>Pelagomonadaceae</taxon>
        <taxon>Chrysophaeum</taxon>
    </lineage>
</organism>
<sequence>MLSNVKSVEAPRGFVTYTGTYRNTEVSVIATGMGAAMMDFVVREARFVVEGPMAIVRLGTCGARGLNPGTVAGAGSSVFVTSHKGYEISPPEFPDPKLTELVGFPQYRNATTDSFYSSQGRRDPNFDDRNNELRIDATTMEMETYHLFRLARIAAKSAPIHAAAAAIVCADRDSGDVIATETLHAIELSAGTSVLDALVAFDLTSEP</sequence>
<evidence type="ECO:0000313" key="3">
    <source>
        <dbReference type="Proteomes" id="UP001230188"/>
    </source>
</evidence>
<comment type="caution">
    <text evidence="2">The sequence shown here is derived from an EMBL/GenBank/DDBJ whole genome shotgun (WGS) entry which is preliminary data.</text>
</comment>
<dbReference type="AlphaFoldDB" id="A0AAD7UHB8"/>
<dbReference type="Proteomes" id="UP001230188">
    <property type="component" value="Unassembled WGS sequence"/>
</dbReference>
<dbReference type="EMBL" id="JAQMWT010000319">
    <property type="protein sequence ID" value="KAJ8604973.1"/>
    <property type="molecule type" value="Genomic_DNA"/>
</dbReference>
<feature type="domain" description="Nucleoside phosphorylase" evidence="1">
    <location>
        <begin position="4"/>
        <end position="172"/>
    </location>
</feature>
<dbReference type="Gene3D" id="3.40.50.1580">
    <property type="entry name" value="Nucleoside phosphorylase domain"/>
    <property type="match status" value="2"/>
</dbReference>
<dbReference type="PANTHER" id="PTHR43691">
    <property type="entry name" value="URIDINE PHOSPHORYLASE"/>
    <property type="match status" value="1"/>
</dbReference>
<proteinExistence type="predicted"/>
<protein>
    <recommendedName>
        <fullName evidence="1">Nucleoside phosphorylase domain-containing protein</fullName>
    </recommendedName>
</protein>
<dbReference type="SUPFAM" id="SSF53167">
    <property type="entry name" value="Purine and uridine phosphorylases"/>
    <property type="match status" value="1"/>
</dbReference>
<dbReference type="InterPro" id="IPR000845">
    <property type="entry name" value="Nucleoside_phosphorylase_d"/>
</dbReference>
<dbReference type="PANTHER" id="PTHR43691:SF14">
    <property type="entry name" value="URIDINE PHOSPHORYLASE"/>
    <property type="match status" value="1"/>
</dbReference>
<reference evidence="2" key="1">
    <citation type="submission" date="2023-01" db="EMBL/GenBank/DDBJ databases">
        <title>Metagenome sequencing of chrysophaentin producing Chrysophaeum taylorii.</title>
        <authorList>
            <person name="Davison J."/>
            <person name="Bewley C."/>
        </authorList>
    </citation>
    <scope>NUCLEOTIDE SEQUENCE</scope>
    <source>
        <strain evidence="2">NIES-1699</strain>
    </source>
</reference>
<evidence type="ECO:0000313" key="2">
    <source>
        <dbReference type="EMBL" id="KAJ8604973.1"/>
    </source>
</evidence>
<name>A0AAD7UHB8_9STRA</name>
<accession>A0AAD7UHB8</accession>
<dbReference type="GO" id="GO:0006218">
    <property type="term" value="P:uridine catabolic process"/>
    <property type="evidence" value="ECO:0007669"/>
    <property type="project" value="TreeGrafter"/>
</dbReference>